<dbReference type="SUPFAM" id="SSF47113">
    <property type="entry name" value="Histone-fold"/>
    <property type="match status" value="1"/>
</dbReference>
<dbReference type="InterPro" id="IPR003958">
    <property type="entry name" value="CBFA_NFYB_domain"/>
</dbReference>
<feature type="domain" description="Transcription factor CBF/NF-Y/archaeal histone" evidence="4">
    <location>
        <begin position="125"/>
        <end position="187"/>
    </location>
</feature>
<gene>
    <name evidence="5" type="ORF">M0R45_021529</name>
</gene>
<dbReference type="GO" id="GO:0000976">
    <property type="term" value="F:transcription cis-regulatory region binding"/>
    <property type="evidence" value="ECO:0007669"/>
    <property type="project" value="TreeGrafter"/>
</dbReference>
<dbReference type="Gene3D" id="1.10.20.10">
    <property type="entry name" value="Histone, subunit A"/>
    <property type="match status" value="1"/>
</dbReference>
<evidence type="ECO:0000313" key="5">
    <source>
        <dbReference type="EMBL" id="KAK9934383.1"/>
    </source>
</evidence>
<dbReference type="GO" id="GO:0046982">
    <property type="term" value="F:protein heterodimerization activity"/>
    <property type="evidence" value="ECO:0007669"/>
    <property type="project" value="InterPro"/>
</dbReference>
<keyword evidence="6" id="KW-1185">Reference proteome</keyword>
<feature type="compositionally biased region" description="Basic and acidic residues" evidence="3">
    <location>
        <begin position="232"/>
        <end position="242"/>
    </location>
</feature>
<dbReference type="InterPro" id="IPR050568">
    <property type="entry name" value="Transcr_DNA_Rep_Reg"/>
</dbReference>
<feature type="region of interest" description="Disordered" evidence="3">
    <location>
        <begin position="1"/>
        <end position="127"/>
    </location>
</feature>
<evidence type="ECO:0000313" key="6">
    <source>
        <dbReference type="Proteomes" id="UP001457282"/>
    </source>
</evidence>
<dbReference type="AlphaFoldDB" id="A0AAW1XD90"/>
<organism evidence="5 6">
    <name type="scientific">Rubus argutus</name>
    <name type="common">Southern blackberry</name>
    <dbReference type="NCBI Taxonomy" id="59490"/>
    <lineage>
        <taxon>Eukaryota</taxon>
        <taxon>Viridiplantae</taxon>
        <taxon>Streptophyta</taxon>
        <taxon>Embryophyta</taxon>
        <taxon>Tracheophyta</taxon>
        <taxon>Spermatophyta</taxon>
        <taxon>Magnoliopsida</taxon>
        <taxon>eudicotyledons</taxon>
        <taxon>Gunneridae</taxon>
        <taxon>Pentapetalae</taxon>
        <taxon>rosids</taxon>
        <taxon>fabids</taxon>
        <taxon>Rosales</taxon>
        <taxon>Rosaceae</taxon>
        <taxon>Rosoideae</taxon>
        <taxon>Rosoideae incertae sedis</taxon>
        <taxon>Rubus</taxon>
    </lineage>
</organism>
<comment type="subcellular location">
    <subcellularLocation>
        <location evidence="1">Nucleus</location>
    </subcellularLocation>
</comment>
<name>A0AAW1XD90_RUBAR</name>
<comment type="caution">
    <text evidence="5">The sequence shown here is derived from an EMBL/GenBank/DDBJ whole genome shotgun (WGS) entry which is preliminary data.</text>
</comment>
<dbReference type="Proteomes" id="UP001457282">
    <property type="component" value="Unassembled WGS sequence"/>
</dbReference>
<evidence type="ECO:0000256" key="2">
    <source>
        <dbReference type="ARBA" id="ARBA00023242"/>
    </source>
</evidence>
<reference evidence="5 6" key="1">
    <citation type="journal article" date="2023" name="G3 (Bethesda)">
        <title>A chromosome-length genome assembly and annotation of blackberry (Rubus argutus, cv. 'Hillquist').</title>
        <authorList>
            <person name="Bruna T."/>
            <person name="Aryal R."/>
            <person name="Dudchenko O."/>
            <person name="Sargent D.J."/>
            <person name="Mead D."/>
            <person name="Buti M."/>
            <person name="Cavallini A."/>
            <person name="Hytonen T."/>
            <person name="Andres J."/>
            <person name="Pham M."/>
            <person name="Weisz D."/>
            <person name="Mascagni F."/>
            <person name="Usai G."/>
            <person name="Natali L."/>
            <person name="Bassil N."/>
            <person name="Fernandez G.E."/>
            <person name="Lomsadze A."/>
            <person name="Armour M."/>
            <person name="Olukolu B."/>
            <person name="Poorten T."/>
            <person name="Britton C."/>
            <person name="Davik J."/>
            <person name="Ashrafi H."/>
            <person name="Aiden E.L."/>
            <person name="Borodovsky M."/>
            <person name="Worthington M."/>
        </authorList>
    </citation>
    <scope>NUCLEOTIDE SEQUENCE [LARGE SCALE GENOMIC DNA]</scope>
    <source>
        <strain evidence="5">PI 553951</strain>
    </source>
</reference>
<dbReference type="PANTHER" id="PTHR10252">
    <property type="entry name" value="HISTONE-LIKE TRANSCRIPTION FACTOR CCAAT-RELATED"/>
    <property type="match status" value="1"/>
</dbReference>
<evidence type="ECO:0000259" key="4">
    <source>
        <dbReference type="Pfam" id="PF00808"/>
    </source>
</evidence>
<proteinExistence type="predicted"/>
<dbReference type="GO" id="GO:0006355">
    <property type="term" value="P:regulation of DNA-templated transcription"/>
    <property type="evidence" value="ECO:0007669"/>
    <property type="project" value="TreeGrafter"/>
</dbReference>
<sequence length="252" mass="28452">MADENPATFQPPISEEEDATTVQPPMAQEDNSATIPPESGDENPLGSASEEENTAPIQLVPEEENAETVQPDMEKKRTLQRPNYRWLKKLTQPRPDANPEKRTQSDPNRKKRTQKLSNSKPIRLELPTGRVKKIMKLDRDINKVNSEALHLVSCSAQLFLQFLAEGSGEAAMEKKRKIVKLEHIRTAAKRHRATRDFLVDEFPVPSQPSDQKSTDRSRSRPVADNPAPAGTRRIDDFFRKPATESPIQIEES</sequence>
<dbReference type="InterPro" id="IPR009072">
    <property type="entry name" value="Histone-fold"/>
</dbReference>
<accession>A0AAW1XD90</accession>
<dbReference type="PANTHER" id="PTHR10252:SF54">
    <property type="entry name" value="CHROMATIN ACCESSIBILITY COMPLEX PROTEIN 1"/>
    <property type="match status" value="1"/>
</dbReference>
<feature type="compositionally biased region" description="Basic and acidic residues" evidence="3">
    <location>
        <begin position="97"/>
        <end position="108"/>
    </location>
</feature>
<protein>
    <recommendedName>
        <fullName evidence="4">Transcription factor CBF/NF-Y/archaeal histone domain-containing protein</fullName>
    </recommendedName>
</protein>
<keyword evidence="2" id="KW-0539">Nucleus</keyword>
<evidence type="ECO:0000256" key="3">
    <source>
        <dbReference type="SAM" id="MobiDB-lite"/>
    </source>
</evidence>
<evidence type="ECO:0000256" key="1">
    <source>
        <dbReference type="ARBA" id="ARBA00004123"/>
    </source>
</evidence>
<dbReference type="CDD" id="cd22929">
    <property type="entry name" value="HFD_POLE4-like"/>
    <property type="match status" value="1"/>
</dbReference>
<dbReference type="EMBL" id="JBEDUW010000004">
    <property type="protein sequence ID" value="KAK9934383.1"/>
    <property type="molecule type" value="Genomic_DNA"/>
</dbReference>
<dbReference type="GO" id="GO:0005634">
    <property type="term" value="C:nucleus"/>
    <property type="evidence" value="ECO:0007669"/>
    <property type="project" value="UniProtKB-SubCell"/>
</dbReference>
<feature type="region of interest" description="Disordered" evidence="3">
    <location>
        <begin position="198"/>
        <end position="252"/>
    </location>
</feature>
<dbReference type="Pfam" id="PF00808">
    <property type="entry name" value="CBFD_NFYB_HMF"/>
    <property type="match status" value="1"/>
</dbReference>